<keyword evidence="8" id="KW-0627">Porphyrin biosynthesis</keyword>
<evidence type="ECO:0000313" key="13">
    <source>
        <dbReference type="Proteomes" id="UP000434412"/>
    </source>
</evidence>
<comment type="function">
    <text evidence="9">Catalyzes an early step in the biosynthesis of tetrapyrroles. Binds two molecules of 5-aminolevulinate per subunit, each at a distinct site, and catalyzes their condensation to form porphobilinogen.</text>
</comment>
<accession>A0A6B0CLD7</accession>
<dbReference type="GO" id="GO:0004655">
    <property type="term" value="F:porphobilinogen synthase activity"/>
    <property type="evidence" value="ECO:0007669"/>
    <property type="project" value="UniProtKB-EC"/>
</dbReference>
<feature type="non-terminal residue" evidence="12">
    <location>
        <position position="68"/>
    </location>
</feature>
<dbReference type="Gene3D" id="3.20.20.70">
    <property type="entry name" value="Aldolase class I"/>
    <property type="match status" value="1"/>
</dbReference>
<name>A0A6B0CLD7_STAAU</name>
<dbReference type="InterPro" id="IPR001731">
    <property type="entry name" value="ALAD"/>
</dbReference>
<dbReference type="GO" id="GO:0006782">
    <property type="term" value="P:protoporphyrinogen IX biosynthetic process"/>
    <property type="evidence" value="ECO:0007669"/>
    <property type="project" value="UniProtKB-UniPathway"/>
</dbReference>
<reference evidence="12 13" key="1">
    <citation type="submission" date="2019-11" db="EMBL/GenBank/DDBJ databases">
        <title>Implementation of targeted gown and glove precautions to prevent Staphylococcus aureus acquisition in community-based nursing homes.</title>
        <authorList>
            <person name="Stine O.C."/>
        </authorList>
    </citation>
    <scope>NUCLEOTIDE SEQUENCE [LARGE SCALE GENOMIC DNA]</scope>
    <source>
        <strain evidence="12 13">S_2023.LVRQ.AN</strain>
    </source>
</reference>
<dbReference type="EC" id="4.2.1.24" evidence="4"/>
<dbReference type="GO" id="GO:0008270">
    <property type="term" value="F:zinc ion binding"/>
    <property type="evidence" value="ECO:0007669"/>
    <property type="project" value="TreeGrafter"/>
</dbReference>
<dbReference type="UniPathway" id="UPA00251">
    <property type="reaction ID" value="UER00318"/>
</dbReference>
<comment type="catalytic activity">
    <reaction evidence="11">
        <text>2 5-aminolevulinate = porphobilinogen + 2 H2O + H(+)</text>
        <dbReference type="Rhea" id="RHEA:24064"/>
        <dbReference type="ChEBI" id="CHEBI:15377"/>
        <dbReference type="ChEBI" id="CHEBI:15378"/>
        <dbReference type="ChEBI" id="CHEBI:58126"/>
        <dbReference type="ChEBI" id="CHEBI:356416"/>
        <dbReference type="EC" id="4.2.1.24"/>
    </reaction>
</comment>
<protein>
    <recommendedName>
        <fullName evidence="5">Delta-aminolevulinic acid dehydratase</fullName>
        <ecNumber evidence="4">4.2.1.24</ecNumber>
    </recommendedName>
    <alternativeName>
        <fullName evidence="10">Porphobilinogen synthase</fullName>
    </alternativeName>
</protein>
<evidence type="ECO:0000256" key="5">
    <source>
        <dbReference type="ARBA" id="ARBA00020771"/>
    </source>
</evidence>
<dbReference type="InterPro" id="IPR013785">
    <property type="entry name" value="Aldolase_TIM"/>
</dbReference>
<evidence type="ECO:0000256" key="10">
    <source>
        <dbReference type="ARBA" id="ARBA00032837"/>
    </source>
</evidence>
<evidence type="ECO:0000256" key="8">
    <source>
        <dbReference type="ARBA" id="ARBA00023244"/>
    </source>
</evidence>
<comment type="pathway">
    <text evidence="1">Porphyrin-containing compound metabolism; protoporphyrin-IX biosynthesis; coproporphyrinogen-III from 5-aminolevulinate: step 1/4.</text>
</comment>
<keyword evidence="7" id="KW-0456">Lyase</keyword>
<dbReference type="GO" id="GO:0005829">
    <property type="term" value="C:cytosol"/>
    <property type="evidence" value="ECO:0007669"/>
    <property type="project" value="TreeGrafter"/>
</dbReference>
<evidence type="ECO:0000256" key="1">
    <source>
        <dbReference type="ARBA" id="ARBA00004694"/>
    </source>
</evidence>
<evidence type="ECO:0000256" key="11">
    <source>
        <dbReference type="ARBA" id="ARBA00047651"/>
    </source>
</evidence>
<organism evidence="12 13">
    <name type="scientific">Staphylococcus aureus</name>
    <dbReference type="NCBI Taxonomy" id="1280"/>
    <lineage>
        <taxon>Bacteria</taxon>
        <taxon>Bacillati</taxon>
        <taxon>Bacillota</taxon>
        <taxon>Bacilli</taxon>
        <taxon>Bacillales</taxon>
        <taxon>Staphylococcaceae</taxon>
        <taxon>Staphylococcus</taxon>
    </lineage>
</organism>
<comment type="similarity">
    <text evidence="2">Belongs to the ALAD family.</text>
</comment>
<gene>
    <name evidence="12" type="ORF">GO941_11790</name>
</gene>
<dbReference type="SMART" id="SM01004">
    <property type="entry name" value="ALAD"/>
    <property type="match status" value="1"/>
</dbReference>
<dbReference type="PANTHER" id="PTHR11458">
    <property type="entry name" value="DELTA-AMINOLEVULINIC ACID DEHYDRATASE"/>
    <property type="match status" value="1"/>
</dbReference>
<evidence type="ECO:0000256" key="3">
    <source>
        <dbReference type="ARBA" id="ARBA00011823"/>
    </source>
</evidence>
<sequence length="68" mass="8180">MKFDRHRRLRSSATMRDMVRENHVRKEDLIYPIFVVEKDDVKKEIKSLPGVYQISLNLLESELKEAYD</sequence>
<dbReference type="EMBL" id="WPVZ01000623">
    <property type="protein sequence ID" value="MVL46163.1"/>
    <property type="molecule type" value="Genomic_DNA"/>
</dbReference>
<comment type="subunit">
    <text evidence="3">Homooctamer.</text>
</comment>
<evidence type="ECO:0000313" key="12">
    <source>
        <dbReference type="EMBL" id="MVL46163.1"/>
    </source>
</evidence>
<dbReference type="AlphaFoldDB" id="A0A6B0CLD7"/>
<evidence type="ECO:0000256" key="9">
    <source>
        <dbReference type="ARBA" id="ARBA00025628"/>
    </source>
</evidence>
<dbReference type="Proteomes" id="UP000434412">
    <property type="component" value="Unassembled WGS sequence"/>
</dbReference>
<dbReference type="Pfam" id="PF00490">
    <property type="entry name" value="ALAD"/>
    <property type="match status" value="1"/>
</dbReference>
<dbReference type="PANTHER" id="PTHR11458:SF0">
    <property type="entry name" value="DELTA-AMINOLEVULINIC ACID DEHYDRATASE"/>
    <property type="match status" value="1"/>
</dbReference>
<proteinExistence type="inferred from homology"/>
<dbReference type="SUPFAM" id="SSF51569">
    <property type="entry name" value="Aldolase"/>
    <property type="match status" value="1"/>
</dbReference>
<evidence type="ECO:0000256" key="4">
    <source>
        <dbReference type="ARBA" id="ARBA00012053"/>
    </source>
</evidence>
<evidence type="ECO:0000256" key="7">
    <source>
        <dbReference type="ARBA" id="ARBA00023239"/>
    </source>
</evidence>
<comment type="caution">
    <text evidence="12">The sequence shown here is derived from an EMBL/GenBank/DDBJ whole genome shotgun (WGS) entry which is preliminary data.</text>
</comment>
<evidence type="ECO:0000256" key="6">
    <source>
        <dbReference type="ARBA" id="ARBA00023133"/>
    </source>
</evidence>
<evidence type="ECO:0000256" key="2">
    <source>
        <dbReference type="ARBA" id="ARBA00008055"/>
    </source>
</evidence>
<keyword evidence="6" id="KW-0350">Heme biosynthesis</keyword>